<sequence length="15" mass="1791">MYEECKSNRKFGKNG</sequence>
<accession>A0A0A9FUG8</accession>
<organism evidence="1">
    <name type="scientific">Arundo donax</name>
    <name type="common">Giant reed</name>
    <name type="synonym">Donax arundinaceus</name>
    <dbReference type="NCBI Taxonomy" id="35708"/>
    <lineage>
        <taxon>Eukaryota</taxon>
        <taxon>Viridiplantae</taxon>
        <taxon>Streptophyta</taxon>
        <taxon>Embryophyta</taxon>
        <taxon>Tracheophyta</taxon>
        <taxon>Spermatophyta</taxon>
        <taxon>Magnoliopsida</taxon>
        <taxon>Liliopsida</taxon>
        <taxon>Poales</taxon>
        <taxon>Poaceae</taxon>
        <taxon>PACMAD clade</taxon>
        <taxon>Arundinoideae</taxon>
        <taxon>Arundineae</taxon>
        <taxon>Arundo</taxon>
    </lineage>
</organism>
<reference evidence="1" key="1">
    <citation type="submission" date="2014-09" db="EMBL/GenBank/DDBJ databases">
        <authorList>
            <person name="Magalhaes I.L.F."/>
            <person name="Oliveira U."/>
            <person name="Santos F.R."/>
            <person name="Vidigal T.H.D.A."/>
            <person name="Brescovit A.D."/>
            <person name="Santos A.J."/>
        </authorList>
    </citation>
    <scope>NUCLEOTIDE SEQUENCE</scope>
    <source>
        <tissue evidence="1">Shoot tissue taken approximately 20 cm above the soil surface</tissue>
    </source>
</reference>
<name>A0A0A9FUG8_ARUDO</name>
<proteinExistence type="predicted"/>
<dbReference type="EMBL" id="GBRH01185943">
    <property type="protein sequence ID" value="JAE11953.1"/>
    <property type="molecule type" value="Transcribed_RNA"/>
</dbReference>
<reference evidence="1" key="2">
    <citation type="journal article" date="2015" name="Data Brief">
        <title>Shoot transcriptome of the giant reed, Arundo donax.</title>
        <authorList>
            <person name="Barrero R.A."/>
            <person name="Guerrero F.D."/>
            <person name="Moolhuijzen P."/>
            <person name="Goolsby J.A."/>
            <person name="Tidwell J."/>
            <person name="Bellgard S.E."/>
            <person name="Bellgard M.I."/>
        </authorList>
    </citation>
    <scope>NUCLEOTIDE SEQUENCE</scope>
    <source>
        <tissue evidence="1">Shoot tissue taken approximately 20 cm above the soil surface</tissue>
    </source>
</reference>
<protein>
    <submittedName>
        <fullName evidence="1">Uncharacterized protein</fullName>
    </submittedName>
</protein>
<evidence type="ECO:0000313" key="1">
    <source>
        <dbReference type="EMBL" id="JAE11953.1"/>
    </source>
</evidence>